<dbReference type="InterPro" id="IPR005475">
    <property type="entry name" value="Transketolase-like_Pyr-bd"/>
</dbReference>
<dbReference type="GO" id="GO:0009083">
    <property type="term" value="P:branched-chain amino acid catabolic process"/>
    <property type="evidence" value="ECO:0007669"/>
    <property type="project" value="TreeGrafter"/>
</dbReference>
<dbReference type="Gene3D" id="3.40.50.920">
    <property type="match status" value="1"/>
</dbReference>
<dbReference type="Pfam" id="PF00676">
    <property type="entry name" value="E1_dh"/>
    <property type="match status" value="1"/>
</dbReference>
<dbReference type="AlphaFoldDB" id="M4VZU9"/>
<evidence type="ECO:0000256" key="4">
    <source>
        <dbReference type="ARBA" id="ARBA00023002"/>
    </source>
</evidence>
<dbReference type="STRING" id="349215.A11S_1918"/>
<dbReference type="SMART" id="SM00861">
    <property type="entry name" value="Transket_pyr"/>
    <property type="match status" value="1"/>
</dbReference>
<dbReference type="HOGENOM" id="CLU_012907_2_1_5"/>
<dbReference type="PATRIC" id="fig|349215.9.peg.1862"/>
<keyword evidence="4" id="KW-0560">Oxidoreductase</keyword>
<dbReference type="EC" id="1.2.4.4" evidence="3"/>
<dbReference type="Pfam" id="PF02780">
    <property type="entry name" value="Transketolase_C"/>
    <property type="match status" value="1"/>
</dbReference>
<dbReference type="KEGG" id="man:A11S_1918"/>
<dbReference type="Pfam" id="PF02779">
    <property type="entry name" value="Transket_pyr"/>
    <property type="match status" value="1"/>
</dbReference>
<dbReference type="InterPro" id="IPR001017">
    <property type="entry name" value="DH_E1"/>
</dbReference>
<dbReference type="PANTHER" id="PTHR42980:SF1">
    <property type="entry name" value="2-OXOISOVALERATE DEHYDROGENASE SUBUNIT BETA, MITOCHONDRIAL"/>
    <property type="match status" value="1"/>
</dbReference>
<name>M4VZU9_9BACT</name>
<gene>
    <name evidence="7" type="ORF">A11S_1918</name>
</gene>
<evidence type="ECO:0000256" key="2">
    <source>
        <dbReference type="ARBA" id="ARBA00003906"/>
    </source>
</evidence>
<evidence type="ECO:0000313" key="7">
    <source>
        <dbReference type="EMBL" id="AGH98719.1"/>
    </source>
</evidence>
<evidence type="ECO:0000259" key="6">
    <source>
        <dbReference type="SMART" id="SM00861"/>
    </source>
</evidence>
<dbReference type="SUPFAM" id="SSF52922">
    <property type="entry name" value="TK C-terminal domain-like"/>
    <property type="match status" value="1"/>
</dbReference>
<dbReference type="Gene3D" id="3.40.50.970">
    <property type="match status" value="2"/>
</dbReference>
<dbReference type="Proteomes" id="UP000011932">
    <property type="component" value="Chromosome"/>
</dbReference>
<feature type="domain" description="Transketolase-like pyrimidine-binding" evidence="6">
    <location>
        <begin position="354"/>
        <end position="530"/>
    </location>
</feature>
<dbReference type="GO" id="GO:0003863">
    <property type="term" value="F:branched-chain 2-oxo acid dehydrogenase activity"/>
    <property type="evidence" value="ECO:0007669"/>
    <property type="project" value="UniProtKB-EC"/>
</dbReference>
<reference evidence="7 8" key="1">
    <citation type="journal article" date="2013" name="ISME J.">
        <title>By their genes ye shall know them: genomic signatures of predatory bacteria.</title>
        <authorList>
            <person name="Pasternak Z."/>
            <person name="Pietrokovski S."/>
            <person name="Rotem O."/>
            <person name="Gophna U."/>
            <person name="Lurie-Weinberger M.N."/>
            <person name="Jurkevitch E."/>
        </authorList>
    </citation>
    <scope>NUCLEOTIDE SEQUENCE [LARGE SCALE GENOMIC DNA]</scope>
    <source>
        <strain evidence="7">EPB</strain>
    </source>
</reference>
<evidence type="ECO:0000256" key="5">
    <source>
        <dbReference type="ARBA" id="ARBA00023052"/>
    </source>
</evidence>
<keyword evidence="5" id="KW-0786">Thiamine pyrophosphate</keyword>
<accession>M4VZU9</accession>
<dbReference type="CDD" id="cd02000">
    <property type="entry name" value="TPP_E1_PDC_ADC_BCADC"/>
    <property type="match status" value="1"/>
</dbReference>
<dbReference type="PANTHER" id="PTHR42980">
    <property type="entry name" value="2-OXOISOVALERATE DEHYDROGENASE SUBUNIT BETA-RELATED"/>
    <property type="match status" value="1"/>
</dbReference>
<organism evidence="7 8">
    <name type="scientific">Micavibrio aeruginosavorus EPB</name>
    <dbReference type="NCBI Taxonomy" id="349215"/>
    <lineage>
        <taxon>Bacteria</taxon>
        <taxon>Pseudomonadati</taxon>
        <taxon>Bdellovibrionota</taxon>
        <taxon>Bdellovibrionia</taxon>
        <taxon>Bdellovibrionales</taxon>
        <taxon>Pseudobdellovibrionaceae</taxon>
        <taxon>Micavibrio</taxon>
    </lineage>
</organism>
<dbReference type="SUPFAM" id="SSF52518">
    <property type="entry name" value="Thiamin diphosphate-binding fold (THDP-binding)"/>
    <property type="match status" value="2"/>
</dbReference>
<dbReference type="EMBL" id="CP003538">
    <property type="protein sequence ID" value="AGH98719.1"/>
    <property type="molecule type" value="Genomic_DNA"/>
</dbReference>
<protein>
    <recommendedName>
        <fullName evidence="3">3-methyl-2-oxobutanoate dehydrogenase (2-methylpropanoyl-transferring)</fullName>
        <ecNumber evidence="3">1.2.4.4</ecNumber>
    </recommendedName>
</protein>
<proteinExistence type="predicted"/>
<sequence length="677" mass="74672">MKTNAYSSNPDLSRDVGLDLNEQRLSLVKHMMLSRESDLRENILFRQGRGQFHVSSSGHEGLVGLSTSIMPGDYVYAHYRDRALMLSLGMSLYDIALGYFAKAESSSGGRQLVNHFSCKKLNIISAATPTALQCLPAAGTAWGLKKEGKDNVVFCFIGDASARQGEFFEALAFAIQESLPVVFVVEDNGYGISTPTGEMTPLSLGMLPQDYLHEIDARKPFQFELRARSVVEDVRSDRKPAVIWAQLDRLSPHTGSDDHEKYRSSEELIRMQMRDPLDQAQSDLFKLDSSYNQEFFDEMAKWAKECVRETYIRAENAADPDLDVADSNVLCAQNENLDRSFFKRNVFSNDHQTWDMAGAWVSTLDAILHENKKVILFGEDIEDPKGGVFGLTKGLSTKHPGRVVNSPLAEATIAGLASGLSVAGFFPIFELQFVDFVGPALNQIANQISTLRWRSNGDYSCPLVIYAPCGSFISNGGPWHSQSNEALFAHCPGLNVIVPSRPEDASNALYAALHSGNPTIILLPKRQFHVQYDMAEAHSGQRNGAHIRIRGEHVTIVAWGNCVSIAEDAARSYAASGVYCEVIDLYSIVPCDWETVFASVKKTGRLVVVQEDVKTCGFGQAIISEVCSRQDVWGNMYASPQLVSRGDVHIGFHPNLERQVLPDVNKVKSAIASTLGQ</sequence>
<dbReference type="InterPro" id="IPR029061">
    <property type="entry name" value="THDP-binding"/>
</dbReference>
<evidence type="ECO:0000256" key="3">
    <source>
        <dbReference type="ARBA" id="ARBA00012277"/>
    </source>
</evidence>
<comment type="function">
    <text evidence="2">E1 component of the 2-oxoglutarate dehydrogenase (OGDH) complex which catalyzes the decarboxylation of 2-oxoglutarate, the first step in the conversion of 2-oxoglutarate to succinyl-CoA and CO(2).</text>
</comment>
<dbReference type="GO" id="GO:0007584">
    <property type="term" value="P:response to nutrient"/>
    <property type="evidence" value="ECO:0007669"/>
    <property type="project" value="TreeGrafter"/>
</dbReference>
<comment type="cofactor">
    <cofactor evidence="1">
        <name>thiamine diphosphate</name>
        <dbReference type="ChEBI" id="CHEBI:58937"/>
    </cofactor>
</comment>
<evidence type="ECO:0000313" key="8">
    <source>
        <dbReference type="Proteomes" id="UP000011932"/>
    </source>
</evidence>
<dbReference type="InterPro" id="IPR009014">
    <property type="entry name" value="Transketo_C/PFOR_II"/>
</dbReference>
<evidence type="ECO:0000256" key="1">
    <source>
        <dbReference type="ARBA" id="ARBA00001964"/>
    </source>
</evidence>
<dbReference type="InterPro" id="IPR033248">
    <property type="entry name" value="Transketolase_C"/>
</dbReference>